<evidence type="ECO:0000313" key="7">
    <source>
        <dbReference type="EMBL" id="KAL1509794.1"/>
    </source>
</evidence>
<keyword evidence="2 5" id="KW-0863">Zinc-finger</keyword>
<proteinExistence type="predicted"/>
<dbReference type="SMART" id="SM00980">
    <property type="entry name" value="THAP"/>
    <property type="match status" value="1"/>
</dbReference>
<comment type="caution">
    <text evidence="7">The sequence shown here is derived from an EMBL/GenBank/DDBJ whole genome shotgun (WGS) entry which is preliminary data.</text>
</comment>
<dbReference type="PROSITE" id="PS50950">
    <property type="entry name" value="ZF_THAP"/>
    <property type="match status" value="1"/>
</dbReference>
<organism evidence="7 8">
    <name type="scientific">Hypothenemus hampei</name>
    <name type="common">Coffee berry borer</name>
    <dbReference type="NCBI Taxonomy" id="57062"/>
    <lineage>
        <taxon>Eukaryota</taxon>
        <taxon>Metazoa</taxon>
        <taxon>Ecdysozoa</taxon>
        <taxon>Arthropoda</taxon>
        <taxon>Hexapoda</taxon>
        <taxon>Insecta</taxon>
        <taxon>Pterygota</taxon>
        <taxon>Neoptera</taxon>
        <taxon>Endopterygota</taxon>
        <taxon>Coleoptera</taxon>
        <taxon>Polyphaga</taxon>
        <taxon>Cucujiformia</taxon>
        <taxon>Curculionidae</taxon>
        <taxon>Scolytinae</taxon>
        <taxon>Hypothenemus</taxon>
    </lineage>
</organism>
<reference evidence="7 8" key="1">
    <citation type="submission" date="2024-05" db="EMBL/GenBank/DDBJ databases">
        <title>Genetic variation in Jamaican populations of the coffee berry borer (Hypothenemus hampei).</title>
        <authorList>
            <person name="Errbii M."/>
            <person name="Myrie A."/>
        </authorList>
    </citation>
    <scope>NUCLEOTIDE SEQUENCE [LARGE SCALE GENOMIC DNA]</scope>
    <source>
        <strain evidence="7">JA-Hopewell-2020-01-JO</strain>
        <tissue evidence="7">Whole body</tissue>
    </source>
</reference>
<dbReference type="EMBL" id="JBDJPC010000003">
    <property type="protein sequence ID" value="KAL1509794.1"/>
    <property type="molecule type" value="Genomic_DNA"/>
</dbReference>
<feature type="domain" description="THAP-type" evidence="6">
    <location>
        <begin position="1"/>
        <end position="97"/>
    </location>
</feature>
<name>A0ABD1F3T3_HYPHA</name>
<dbReference type="AlphaFoldDB" id="A0ABD1F3T3"/>
<dbReference type="SUPFAM" id="SSF57716">
    <property type="entry name" value="Glucocorticoid receptor-like (DNA-binding domain)"/>
    <property type="match status" value="1"/>
</dbReference>
<gene>
    <name evidence="7" type="ORF">ABEB36_004476</name>
</gene>
<dbReference type="Proteomes" id="UP001566132">
    <property type="component" value="Unassembled WGS sequence"/>
</dbReference>
<evidence type="ECO:0000313" key="8">
    <source>
        <dbReference type="Proteomes" id="UP001566132"/>
    </source>
</evidence>
<keyword evidence="8" id="KW-1185">Reference proteome</keyword>
<evidence type="ECO:0000256" key="3">
    <source>
        <dbReference type="ARBA" id="ARBA00022833"/>
    </source>
</evidence>
<evidence type="ECO:0000256" key="4">
    <source>
        <dbReference type="ARBA" id="ARBA00023125"/>
    </source>
</evidence>
<evidence type="ECO:0000256" key="1">
    <source>
        <dbReference type="ARBA" id="ARBA00022723"/>
    </source>
</evidence>
<dbReference type="PANTHER" id="PTHR46927">
    <property type="entry name" value="AGAP005574-PA"/>
    <property type="match status" value="1"/>
</dbReference>
<evidence type="ECO:0000259" key="6">
    <source>
        <dbReference type="PROSITE" id="PS50950"/>
    </source>
</evidence>
<dbReference type="InterPro" id="IPR052224">
    <property type="entry name" value="THAP_domain_protein"/>
</dbReference>
<dbReference type="GO" id="GO:0008270">
    <property type="term" value="F:zinc ion binding"/>
    <property type="evidence" value="ECO:0007669"/>
    <property type="project" value="UniProtKB-KW"/>
</dbReference>
<keyword evidence="3" id="KW-0862">Zinc</keyword>
<dbReference type="GO" id="GO:0003677">
    <property type="term" value="F:DNA binding"/>
    <property type="evidence" value="ECO:0007669"/>
    <property type="project" value="UniProtKB-UniRule"/>
</dbReference>
<keyword evidence="1" id="KW-0479">Metal-binding</keyword>
<dbReference type="Gene3D" id="6.20.210.20">
    <property type="entry name" value="THAP domain"/>
    <property type="match status" value="1"/>
</dbReference>
<dbReference type="InterPro" id="IPR038441">
    <property type="entry name" value="THAP_Znf_sf"/>
</dbReference>
<evidence type="ECO:0000256" key="2">
    <source>
        <dbReference type="ARBA" id="ARBA00022771"/>
    </source>
</evidence>
<dbReference type="InterPro" id="IPR006612">
    <property type="entry name" value="THAP_Znf"/>
</dbReference>
<dbReference type="Pfam" id="PF05485">
    <property type="entry name" value="THAP"/>
    <property type="match status" value="1"/>
</dbReference>
<keyword evidence="4 5" id="KW-0238">DNA-binding</keyword>
<evidence type="ECO:0000256" key="5">
    <source>
        <dbReference type="PROSITE-ProRule" id="PRU00309"/>
    </source>
</evidence>
<sequence>MRTYINNKCFVPGCKTGYKSQLNQLEKISIFKAPKDVIERKKWAKSISRPDRVLQEHDSVCEKHFYPEEVIKSIEINNVVIPYQRPQLKKGAVPSIFPDCPKYLAKKEINLTIHRSTKGIQINLNESCNIENQDDANNAIILDNEEPAAKLAEFDCLFISKTLPLDDIWAVLSCNENTLPAGKVGERTVLFSQNSVEKQTPVFHRQVVLNDKLELKYFFAELTSAINKFSKLSICFGGPSSDSFESLINVTQCAYIDNISHTWRHRNCTLVNAEENFQCRFCKNLFITFTKIYAKKNIR</sequence>
<dbReference type="PANTHER" id="PTHR46927:SF3">
    <property type="entry name" value="THAP-TYPE DOMAIN-CONTAINING PROTEIN"/>
    <property type="match status" value="1"/>
</dbReference>
<accession>A0ABD1F3T3</accession>
<protein>
    <recommendedName>
        <fullName evidence="6">THAP-type domain-containing protein</fullName>
    </recommendedName>
</protein>